<accession>A0A1A9ZI10</accession>
<proteinExistence type="predicted"/>
<reference evidence="2" key="1">
    <citation type="submission" date="2014-03" db="EMBL/GenBank/DDBJ databases">
        <authorList>
            <person name="Aksoy S."/>
            <person name="Warren W."/>
            <person name="Wilson R.K."/>
        </authorList>
    </citation>
    <scope>NUCLEOTIDE SEQUENCE [LARGE SCALE GENOMIC DNA]</scope>
    <source>
        <strain evidence="2">IAEA</strain>
    </source>
</reference>
<dbReference type="VEuPathDB" id="VectorBase:GPAI015231"/>
<evidence type="ECO:0000313" key="1">
    <source>
        <dbReference type="EnsemblMetazoa" id="GPAI015231-PA"/>
    </source>
</evidence>
<keyword evidence="2" id="KW-1185">Reference proteome</keyword>
<sequence length="118" mass="13399">MAVNDGDEAQALLTLAALQYWMSLVSTKAANRIQKLACLPRKEKRKLKCTRIQLHIKKFKRKLSTDKWIVEQSSGGYGNCQFPLKGRHVNVLISTSAIGPYSFRENYAKFPTTDKSNH</sequence>
<protein>
    <submittedName>
        <fullName evidence="1">Uncharacterized protein</fullName>
    </submittedName>
</protein>
<organism evidence="1 2">
    <name type="scientific">Glossina pallidipes</name>
    <name type="common">Tsetse fly</name>
    <dbReference type="NCBI Taxonomy" id="7398"/>
    <lineage>
        <taxon>Eukaryota</taxon>
        <taxon>Metazoa</taxon>
        <taxon>Ecdysozoa</taxon>
        <taxon>Arthropoda</taxon>
        <taxon>Hexapoda</taxon>
        <taxon>Insecta</taxon>
        <taxon>Pterygota</taxon>
        <taxon>Neoptera</taxon>
        <taxon>Endopterygota</taxon>
        <taxon>Diptera</taxon>
        <taxon>Brachycera</taxon>
        <taxon>Muscomorpha</taxon>
        <taxon>Hippoboscoidea</taxon>
        <taxon>Glossinidae</taxon>
        <taxon>Glossina</taxon>
    </lineage>
</organism>
<evidence type="ECO:0000313" key="2">
    <source>
        <dbReference type="Proteomes" id="UP000092445"/>
    </source>
</evidence>
<dbReference type="AlphaFoldDB" id="A0A1A9ZI10"/>
<reference evidence="1" key="2">
    <citation type="submission" date="2020-05" db="UniProtKB">
        <authorList>
            <consortium name="EnsemblMetazoa"/>
        </authorList>
    </citation>
    <scope>IDENTIFICATION</scope>
    <source>
        <strain evidence="1">IAEA</strain>
    </source>
</reference>
<name>A0A1A9ZI10_GLOPL</name>
<dbReference type="Proteomes" id="UP000092445">
    <property type="component" value="Unassembled WGS sequence"/>
</dbReference>
<dbReference type="EnsemblMetazoa" id="GPAI015231-RA">
    <property type="protein sequence ID" value="GPAI015231-PA"/>
    <property type="gene ID" value="GPAI015231"/>
</dbReference>